<feature type="transmembrane region" description="Helical" evidence="1">
    <location>
        <begin position="76"/>
        <end position="97"/>
    </location>
</feature>
<dbReference type="EMBL" id="CP099489">
    <property type="protein sequence ID" value="USQ79013.1"/>
    <property type="molecule type" value="Genomic_DNA"/>
</dbReference>
<keyword evidence="1" id="KW-0472">Membrane</keyword>
<sequence>MRATDGRQAGTDRGPSLLEELIHPIGDPHYPFGIVARPAIQLPVLCLLLLVGLSCGGAAVVLAVSGESVGERQDPAAAVALAVGGVAVALLGLVVGAGTEMFRQARTNGWTRPTPRQEVPPLDAGTLRGLGYLVAVGGVGTSIIAGVILVAGWDLSPLATLACGLVLALLLVALVAWRLLRR</sequence>
<keyword evidence="3" id="KW-1185">Reference proteome</keyword>
<evidence type="ECO:0000256" key="1">
    <source>
        <dbReference type="SAM" id="Phobius"/>
    </source>
</evidence>
<proteinExistence type="predicted"/>
<gene>
    <name evidence="2" type="ORF">NF556_15475</name>
</gene>
<protein>
    <submittedName>
        <fullName evidence="2">Uncharacterized protein</fullName>
    </submittedName>
</protein>
<organism evidence="2 3">
    <name type="scientific">Ornithinimicrobium faecis</name>
    <dbReference type="NCBI Taxonomy" id="2934158"/>
    <lineage>
        <taxon>Bacteria</taxon>
        <taxon>Bacillati</taxon>
        <taxon>Actinomycetota</taxon>
        <taxon>Actinomycetes</taxon>
        <taxon>Micrococcales</taxon>
        <taxon>Ornithinimicrobiaceae</taxon>
        <taxon>Ornithinimicrobium</taxon>
    </lineage>
</organism>
<evidence type="ECO:0000313" key="3">
    <source>
        <dbReference type="Proteomes" id="UP001056455"/>
    </source>
</evidence>
<dbReference type="Proteomes" id="UP001056455">
    <property type="component" value="Chromosome"/>
</dbReference>
<evidence type="ECO:0000313" key="2">
    <source>
        <dbReference type="EMBL" id="USQ79013.1"/>
    </source>
</evidence>
<feature type="transmembrane region" description="Helical" evidence="1">
    <location>
        <begin position="159"/>
        <end position="180"/>
    </location>
</feature>
<keyword evidence="1" id="KW-1133">Transmembrane helix</keyword>
<feature type="transmembrane region" description="Helical" evidence="1">
    <location>
        <begin position="130"/>
        <end position="153"/>
    </location>
</feature>
<feature type="transmembrane region" description="Helical" evidence="1">
    <location>
        <begin position="42"/>
        <end position="64"/>
    </location>
</feature>
<dbReference type="RefSeq" id="WP_252591912.1">
    <property type="nucleotide sequence ID" value="NZ_CP099489.1"/>
</dbReference>
<reference evidence="2" key="1">
    <citation type="submission" date="2022-06" db="EMBL/GenBank/DDBJ databases">
        <title>Ornithinimicrobium HY1793.</title>
        <authorList>
            <person name="Huang Y."/>
        </authorList>
    </citation>
    <scope>NUCLEOTIDE SEQUENCE</scope>
    <source>
        <strain evidence="2">HY1793</strain>
    </source>
</reference>
<accession>A0ABY4YQN0</accession>
<keyword evidence="1" id="KW-0812">Transmembrane</keyword>
<name>A0ABY4YQN0_9MICO</name>